<keyword evidence="3" id="KW-1185">Reference proteome</keyword>
<keyword evidence="1" id="KW-1133">Transmembrane helix</keyword>
<evidence type="ECO:0000256" key="1">
    <source>
        <dbReference type="SAM" id="Phobius"/>
    </source>
</evidence>
<feature type="transmembrane region" description="Helical" evidence="1">
    <location>
        <begin position="81"/>
        <end position="103"/>
    </location>
</feature>
<evidence type="ECO:0000313" key="2">
    <source>
        <dbReference type="EMBL" id="GAA4394602.1"/>
    </source>
</evidence>
<keyword evidence="1" id="KW-0472">Membrane</keyword>
<proteinExistence type="predicted"/>
<organism evidence="2 3">
    <name type="scientific">Tsukamurella soli</name>
    <dbReference type="NCBI Taxonomy" id="644556"/>
    <lineage>
        <taxon>Bacteria</taxon>
        <taxon>Bacillati</taxon>
        <taxon>Actinomycetota</taxon>
        <taxon>Actinomycetes</taxon>
        <taxon>Mycobacteriales</taxon>
        <taxon>Tsukamurellaceae</taxon>
        <taxon>Tsukamurella</taxon>
    </lineage>
</organism>
<dbReference type="Pfam" id="PF11222">
    <property type="entry name" value="DUF3017"/>
    <property type="match status" value="1"/>
</dbReference>
<dbReference type="InterPro" id="IPR021385">
    <property type="entry name" value="DUF3017"/>
</dbReference>
<protein>
    <submittedName>
        <fullName evidence="2">DUF3017 domain-containing protein</fullName>
    </submittedName>
</protein>
<sequence length="109" mass="11612">MIGRARNRTPVERLHRARAVRAVTANAGFAVVVAILAVAMLLIGLDFWRRGLVVFGVGTGVAAVLRAVLSDRRAGLLRVRSRVFDATVLALASAAILVIAWQISPLGTK</sequence>
<keyword evidence="1" id="KW-0812">Transmembrane</keyword>
<comment type="caution">
    <text evidence="2">The sequence shown here is derived from an EMBL/GenBank/DDBJ whole genome shotgun (WGS) entry which is preliminary data.</text>
</comment>
<feature type="transmembrane region" description="Helical" evidence="1">
    <location>
        <begin position="51"/>
        <end position="69"/>
    </location>
</feature>
<dbReference type="Proteomes" id="UP001500635">
    <property type="component" value="Unassembled WGS sequence"/>
</dbReference>
<reference evidence="3" key="1">
    <citation type="journal article" date="2019" name="Int. J. Syst. Evol. Microbiol.">
        <title>The Global Catalogue of Microorganisms (GCM) 10K type strain sequencing project: providing services to taxonomists for standard genome sequencing and annotation.</title>
        <authorList>
            <consortium name="The Broad Institute Genomics Platform"/>
            <consortium name="The Broad Institute Genome Sequencing Center for Infectious Disease"/>
            <person name="Wu L."/>
            <person name="Ma J."/>
        </authorList>
    </citation>
    <scope>NUCLEOTIDE SEQUENCE [LARGE SCALE GENOMIC DNA]</scope>
    <source>
        <strain evidence="3">JCM 17688</strain>
    </source>
</reference>
<accession>A0ABP8JQN2</accession>
<name>A0ABP8JQN2_9ACTN</name>
<feature type="transmembrane region" description="Helical" evidence="1">
    <location>
        <begin position="20"/>
        <end position="45"/>
    </location>
</feature>
<evidence type="ECO:0000313" key="3">
    <source>
        <dbReference type="Proteomes" id="UP001500635"/>
    </source>
</evidence>
<gene>
    <name evidence="2" type="ORF">GCM10023147_26870</name>
</gene>
<dbReference type="EMBL" id="BAABFR010000038">
    <property type="protein sequence ID" value="GAA4394602.1"/>
    <property type="molecule type" value="Genomic_DNA"/>
</dbReference>